<keyword evidence="2" id="KW-1185">Reference proteome</keyword>
<sequence length="466" mass="54480">MKELAKVLHKEFEVYELEDCKYFVPPKIFEVREDCRAFKTCGSEKIIFWKSYPVLGNEDTEMLEEERSLCKIITQIMENLETTPVEQVFRNILSSVLEIKVFLRDISDNNISLTEISEKLKLWSKDYQHHNCRLKTIRLLVLFNGHPHSIKEESLFGIIVSFTQSCIQSGLSLQFKEVSYSNSEPQLQTNLAYWIFKDKALVIKKFESRFQYYYTHKFWTYKECLVLDKESVKINIDIIDVIPLDDVGVNKEILKNNKIIIPMKNILRFHKDISKLTLKNIPLLPVKTLTVSICLDKVTKRILNRIKVLHKDTKIELEVSRSSEISRDEDSEKLTKFFDTYDSKNLVSVKISGDLDATYELSQFVEFLQSKKNLKSLEFSISRNWGTQSCSNTIKNLFNTLKNLQNLRFVRISASDPSAPVSNDFHEMSKRLISQRLETKFEITIGSKEYLDRCSRLTKKFSHLPS</sequence>
<evidence type="ECO:0000313" key="2">
    <source>
        <dbReference type="Proteomes" id="UP001295684"/>
    </source>
</evidence>
<proteinExistence type="predicted"/>
<reference evidence="1" key="1">
    <citation type="submission" date="2023-07" db="EMBL/GenBank/DDBJ databases">
        <authorList>
            <consortium name="AG Swart"/>
            <person name="Singh M."/>
            <person name="Singh A."/>
            <person name="Seah K."/>
            <person name="Emmerich C."/>
        </authorList>
    </citation>
    <scope>NUCLEOTIDE SEQUENCE</scope>
    <source>
        <strain evidence="1">DP1</strain>
    </source>
</reference>
<dbReference type="EMBL" id="CAMPGE010029552">
    <property type="protein sequence ID" value="CAI2387032.1"/>
    <property type="molecule type" value="Genomic_DNA"/>
</dbReference>
<accession>A0AAD1YC81</accession>
<dbReference type="AlphaFoldDB" id="A0AAD1YC81"/>
<organism evidence="1 2">
    <name type="scientific">Euplotes crassus</name>
    <dbReference type="NCBI Taxonomy" id="5936"/>
    <lineage>
        <taxon>Eukaryota</taxon>
        <taxon>Sar</taxon>
        <taxon>Alveolata</taxon>
        <taxon>Ciliophora</taxon>
        <taxon>Intramacronucleata</taxon>
        <taxon>Spirotrichea</taxon>
        <taxon>Hypotrichia</taxon>
        <taxon>Euplotida</taxon>
        <taxon>Euplotidae</taxon>
        <taxon>Moneuplotes</taxon>
    </lineage>
</organism>
<name>A0AAD1YC81_EUPCR</name>
<gene>
    <name evidence="1" type="ORF">ECRASSUSDP1_LOCUS28659</name>
</gene>
<evidence type="ECO:0000313" key="1">
    <source>
        <dbReference type="EMBL" id="CAI2387032.1"/>
    </source>
</evidence>
<dbReference type="Proteomes" id="UP001295684">
    <property type="component" value="Unassembled WGS sequence"/>
</dbReference>
<protein>
    <submittedName>
        <fullName evidence="1">Uncharacterized protein</fullName>
    </submittedName>
</protein>
<comment type="caution">
    <text evidence="1">The sequence shown here is derived from an EMBL/GenBank/DDBJ whole genome shotgun (WGS) entry which is preliminary data.</text>
</comment>